<reference evidence="2" key="1">
    <citation type="submission" date="2020-12" db="EMBL/GenBank/DDBJ databases">
        <authorList>
            <person name="Iha C."/>
        </authorList>
    </citation>
    <scope>NUCLEOTIDE SEQUENCE</scope>
</reference>
<name>A0A8S1IVT3_9CHLO</name>
<feature type="compositionally biased region" description="Polar residues" evidence="1">
    <location>
        <begin position="115"/>
        <end position="130"/>
    </location>
</feature>
<feature type="region of interest" description="Disordered" evidence="1">
    <location>
        <begin position="47"/>
        <end position="133"/>
    </location>
</feature>
<evidence type="ECO:0000313" key="2">
    <source>
        <dbReference type="EMBL" id="CAD7698010.1"/>
    </source>
</evidence>
<keyword evidence="3" id="KW-1185">Reference proteome</keyword>
<feature type="compositionally biased region" description="Pro residues" evidence="1">
    <location>
        <begin position="48"/>
        <end position="73"/>
    </location>
</feature>
<organism evidence="2 3">
    <name type="scientific">Ostreobium quekettii</name>
    <dbReference type="NCBI Taxonomy" id="121088"/>
    <lineage>
        <taxon>Eukaryota</taxon>
        <taxon>Viridiplantae</taxon>
        <taxon>Chlorophyta</taxon>
        <taxon>core chlorophytes</taxon>
        <taxon>Ulvophyceae</taxon>
        <taxon>TCBD clade</taxon>
        <taxon>Bryopsidales</taxon>
        <taxon>Ostreobineae</taxon>
        <taxon>Ostreobiaceae</taxon>
        <taxon>Ostreobium</taxon>
    </lineage>
</organism>
<comment type="caution">
    <text evidence="2">The sequence shown here is derived from an EMBL/GenBank/DDBJ whole genome shotgun (WGS) entry which is preliminary data.</text>
</comment>
<accession>A0A8S1IVT3</accession>
<dbReference type="AlphaFoldDB" id="A0A8S1IVT3"/>
<gene>
    <name evidence="2" type="ORF">OSTQU699_LOCUS3371</name>
</gene>
<dbReference type="Proteomes" id="UP000708148">
    <property type="component" value="Unassembled WGS sequence"/>
</dbReference>
<protein>
    <submittedName>
        <fullName evidence="2">Uncharacterized protein</fullName>
    </submittedName>
</protein>
<proteinExistence type="predicted"/>
<dbReference type="EMBL" id="CAJHUC010000741">
    <property type="protein sequence ID" value="CAD7698010.1"/>
    <property type="molecule type" value="Genomic_DNA"/>
</dbReference>
<evidence type="ECO:0000313" key="3">
    <source>
        <dbReference type="Proteomes" id="UP000708148"/>
    </source>
</evidence>
<sequence length="171" mass="18083">MPPPPPPPLLSYSEGTAAHLVQYPVSQEYHWPWAMAHSATAVKGIPSTPFPMPPPPPPRPPPFLAPPPPPPLFPYGHAMPTAARPHEGLSHAAASTPGSNSTAGRLGRTSDHGRSSTPQANGFPIHTSSGEHLVGSHTDDGHLHGLLLAWYWAGYQAGIYSAHRLPRPPSG</sequence>
<evidence type="ECO:0000256" key="1">
    <source>
        <dbReference type="SAM" id="MobiDB-lite"/>
    </source>
</evidence>